<protein>
    <recommendedName>
        <fullName evidence="8">FtsK domain-containing protein</fullName>
    </recommendedName>
</protein>
<dbReference type="InterPro" id="IPR002543">
    <property type="entry name" value="FtsK_dom"/>
</dbReference>
<proteinExistence type="inferred from homology"/>
<feature type="region of interest" description="Disordered" evidence="6">
    <location>
        <begin position="192"/>
        <end position="225"/>
    </location>
</feature>
<evidence type="ECO:0000256" key="6">
    <source>
        <dbReference type="SAM" id="MobiDB-lite"/>
    </source>
</evidence>
<keyword evidence="3 5" id="KW-0067">ATP-binding</keyword>
<keyword evidence="7" id="KW-0812">Transmembrane</keyword>
<reference evidence="9" key="1">
    <citation type="submission" date="2020-10" db="EMBL/GenBank/DDBJ databases">
        <authorList>
            <person name="Gilroy R."/>
        </authorList>
    </citation>
    <scope>NUCLEOTIDE SEQUENCE</scope>
    <source>
        <strain evidence="9">ChiGjej1B1-22543</strain>
    </source>
</reference>
<keyword evidence="7" id="KW-1133">Transmembrane helix</keyword>
<feature type="transmembrane region" description="Helical" evidence="7">
    <location>
        <begin position="153"/>
        <end position="174"/>
    </location>
</feature>
<evidence type="ECO:0000313" key="9">
    <source>
        <dbReference type="EMBL" id="HIU44805.1"/>
    </source>
</evidence>
<dbReference type="GO" id="GO:0003677">
    <property type="term" value="F:DNA binding"/>
    <property type="evidence" value="ECO:0007669"/>
    <property type="project" value="UniProtKB-KW"/>
</dbReference>
<feature type="region of interest" description="Disordered" evidence="6">
    <location>
        <begin position="385"/>
        <end position="471"/>
    </location>
</feature>
<evidence type="ECO:0000256" key="7">
    <source>
        <dbReference type="SAM" id="Phobius"/>
    </source>
</evidence>
<evidence type="ECO:0000256" key="5">
    <source>
        <dbReference type="PROSITE-ProRule" id="PRU00289"/>
    </source>
</evidence>
<keyword evidence="2 5" id="KW-0547">Nucleotide-binding</keyword>
<comment type="caution">
    <text evidence="9">The sequence shown here is derived from an EMBL/GenBank/DDBJ whole genome shotgun (WGS) entry which is preliminary data.</text>
</comment>
<name>A0A9D1LN01_9FIRM</name>
<dbReference type="InterPro" id="IPR036390">
    <property type="entry name" value="WH_DNA-bd_sf"/>
</dbReference>
<dbReference type="PROSITE" id="PS50901">
    <property type="entry name" value="FTSK"/>
    <property type="match status" value="1"/>
</dbReference>
<feature type="region of interest" description="Disordered" evidence="6">
    <location>
        <begin position="329"/>
        <end position="349"/>
    </location>
</feature>
<dbReference type="PANTHER" id="PTHR22683:SF1">
    <property type="entry name" value="TYPE VII SECRETION SYSTEM PROTEIN ESSC"/>
    <property type="match status" value="1"/>
</dbReference>
<gene>
    <name evidence="9" type="ORF">IAC52_00695</name>
</gene>
<evidence type="ECO:0000256" key="3">
    <source>
        <dbReference type="ARBA" id="ARBA00022840"/>
    </source>
</evidence>
<evidence type="ECO:0000256" key="4">
    <source>
        <dbReference type="ARBA" id="ARBA00023125"/>
    </source>
</evidence>
<dbReference type="Gene3D" id="1.10.10.10">
    <property type="entry name" value="Winged helix-like DNA-binding domain superfamily/Winged helix DNA-binding domain"/>
    <property type="match status" value="1"/>
</dbReference>
<comment type="similarity">
    <text evidence="1">Belongs to the FtsK/SpoIIIE/SftA family.</text>
</comment>
<dbReference type="SMART" id="SM00843">
    <property type="entry name" value="Ftsk_gamma"/>
    <property type="match status" value="1"/>
</dbReference>
<dbReference type="InterPro" id="IPR036388">
    <property type="entry name" value="WH-like_DNA-bd_sf"/>
</dbReference>
<feature type="transmembrane region" description="Helical" evidence="7">
    <location>
        <begin position="53"/>
        <end position="69"/>
    </location>
</feature>
<keyword evidence="4" id="KW-0238">DNA-binding</keyword>
<feature type="transmembrane region" description="Helical" evidence="7">
    <location>
        <begin position="81"/>
        <end position="105"/>
    </location>
</feature>
<reference evidence="9" key="2">
    <citation type="journal article" date="2021" name="PeerJ">
        <title>Extensive microbial diversity within the chicken gut microbiome revealed by metagenomics and culture.</title>
        <authorList>
            <person name="Gilroy R."/>
            <person name="Ravi A."/>
            <person name="Getino M."/>
            <person name="Pursley I."/>
            <person name="Horton D.L."/>
            <person name="Alikhan N.F."/>
            <person name="Baker D."/>
            <person name="Gharbi K."/>
            <person name="Hall N."/>
            <person name="Watson M."/>
            <person name="Adriaenssens E.M."/>
            <person name="Foster-Nyarko E."/>
            <person name="Jarju S."/>
            <person name="Secka A."/>
            <person name="Antonio M."/>
            <person name="Oren A."/>
            <person name="Chaudhuri R.R."/>
            <person name="La Ragione R."/>
            <person name="Hildebrand F."/>
            <person name="Pallen M.J."/>
        </authorList>
    </citation>
    <scope>NUCLEOTIDE SEQUENCE</scope>
    <source>
        <strain evidence="9">ChiGjej1B1-22543</strain>
    </source>
</reference>
<feature type="transmembrane region" description="Helical" evidence="7">
    <location>
        <begin position="125"/>
        <end position="146"/>
    </location>
</feature>
<dbReference type="InterPro" id="IPR041027">
    <property type="entry name" value="FtsK_alpha"/>
</dbReference>
<dbReference type="InterPro" id="IPR027417">
    <property type="entry name" value="P-loop_NTPase"/>
</dbReference>
<dbReference type="Gene3D" id="3.40.50.300">
    <property type="entry name" value="P-loop containing nucleotide triphosphate hydrolases"/>
    <property type="match status" value="1"/>
</dbReference>
<dbReference type="Gene3D" id="3.30.980.40">
    <property type="match status" value="1"/>
</dbReference>
<dbReference type="Pfam" id="PF17854">
    <property type="entry name" value="FtsK_alpha"/>
    <property type="match status" value="1"/>
</dbReference>
<evidence type="ECO:0000256" key="2">
    <source>
        <dbReference type="ARBA" id="ARBA00022741"/>
    </source>
</evidence>
<dbReference type="InterPro" id="IPR018541">
    <property type="entry name" value="Ftsk_gamma"/>
</dbReference>
<evidence type="ECO:0000313" key="10">
    <source>
        <dbReference type="Proteomes" id="UP000824070"/>
    </source>
</evidence>
<dbReference type="EMBL" id="DVMV01000007">
    <property type="protein sequence ID" value="HIU44805.1"/>
    <property type="molecule type" value="Genomic_DNA"/>
</dbReference>
<feature type="domain" description="FtsK" evidence="8">
    <location>
        <begin position="626"/>
        <end position="816"/>
    </location>
</feature>
<dbReference type="PANTHER" id="PTHR22683">
    <property type="entry name" value="SPORULATION PROTEIN RELATED"/>
    <property type="match status" value="1"/>
</dbReference>
<organism evidence="9 10">
    <name type="scientific">Candidatus Alloenteromonas pullicola</name>
    <dbReference type="NCBI Taxonomy" id="2840784"/>
    <lineage>
        <taxon>Bacteria</taxon>
        <taxon>Bacillati</taxon>
        <taxon>Bacillota</taxon>
        <taxon>Bacillota incertae sedis</taxon>
        <taxon>Candidatus Alloenteromonas</taxon>
    </lineage>
</organism>
<dbReference type="Proteomes" id="UP000824070">
    <property type="component" value="Unassembled WGS sequence"/>
</dbReference>
<dbReference type="InterPro" id="IPR050206">
    <property type="entry name" value="FtsK/SpoIIIE/SftA"/>
</dbReference>
<dbReference type="Pfam" id="PF01580">
    <property type="entry name" value="FtsK_SpoIIIE"/>
    <property type="match status" value="1"/>
</dbReference>
<accession>A0A9D1LN01</accession>
<feature type="region of interest" description="Disordered" evidence="6">
    <location>
        <begin position="949"/>
        <end position="976"/>
    </location>
</feature>
<dbReference type="SUPFAM" id="SSF46785">
    <property type="entry name" value="Winged helix' DNA-binding domain"/>
    <property type="match status" value="1"/>
</dbReference>
<dbReference type="AlphaFoldDB" id="A0A9D1LN01"/>
<sequence>MTDKKRFEYGPEAIKRCLAAFLLLFSLLVLLSPNTHLRGLGFALAYPFGPVGLYAITLGGAFLCVRRLFFNNLKIGVRNAIGAVLLIVSIGLLLNSTLGSSLSSYSSLEAYHARAMEAYGGANGGFYGDFTLGLGAIGAFLCGLFVQAKLAYLAILIASAIMVGGVALLSYPAIRSLIAIIKAKQAIRRAKQEQDAQSPLGPEPAKEGKGDEPLIAPEDVDDSFDSYSPDEGVSNPLMSFRFQPAGEVELPKRRGNASLTPSSSLISSNEAPIIDSSRLSGSTRVSGLHEAVFVPHDSLRPAAPEHGILVEPDEGEPEKPAVEATKPEQAFAPIAPMPRQEDEPAPQDSASERFIAPVFDDADAYGQIPEEPTIPSAPALVAASKAPKDPSVSAPAETLSDTPEDAACVEIPLPKLDAMPSSEPEKEAPKATEAPKEAEASPTAQPQQEEGKMATPRPASQGFTSTMLPEGGMDSVDPAFIFQPFKKLPAYQLPPDNLLKPREIDEGKLAELEQECVRRTEIINTTFENLHVGAHVVGHTIGPSVTRYDIETDPDTPVTTISRYIPDVAMRLGGVSVRFSELVMGKSTSGLEVINSTSRVVHFSEVYSGLKKTKGITIPFGEDIDGKILGADLTSFPHMLLAGTTGSGKSVFINSILMAMLMRYRPEELKICIIDPKMVGYTKFADIPHFLCPIVTDAHYAKLTLKRLVDLMEFRYHQFQVATVTDINEFNSDYAEYAHVAKMPYVVLIVDEYADLVEQEKDIQSYVLRLAQKARAAGIHMILATQRPDVKVITGTIKANLPVHVALMVANAIDSQTILGCGGAEELAPHGDMLVDCAQVLRKELARCQGCLVEGSEIRSVVSWIKNQQKTVYDPAFLDLDKQEEEVPQQAVQISPADLKAASDEEKYQIVKAAVMTREYCSISQIQRDFSVGFTRGGKIMKRLQEEGIVAPDGANPNSTKGNKVLVHSAPEGPAQ</sequence>
<evidence type="ECO:0000259" key="8">
    <source>
        <dbReference type="PROSITE" id="PS50901"/>
    </source>
</evidence>
<feature type="binding site" evidence="5">
    <location>
        <begin position="643"/>
        <end position="650"/>
    </location>
    <ligand>
        <name>ATP</name>
        <dbReference type="ChEBI" id="CHEBI:30616"/>
    </ligand>
</feature>
<dbReference type="CDD" id="cd01127">
    <property type="entry name" value="TrwB_TraG_TraD_VirD4"/>
    <property type="match status" value="1"/>
</dbReference>
<dbReference type="GO" id="GO:0005524">
    <property type="term" value="F:ATP binding"/>
    <property type="evidence" value="ECO:0007669"/>
    <property type="project" value="UniProtKB-UniRule"/>
</dbReference>
<feature type="compositionally biased region" description="Basic and acidic residues" evidence="6">
    <location>
        <begin position="423"/>
        <end position="439"/>
    </location>
</feature>
<dbReference type="Pfam" id="PF09397">
    <property type="entry name" value="FtsK_gamma"/>
    <property type="match status" value="1"/>
</dbReference>
<dbReference type="SUPFAM" id="SSF52540">
    <property type="entry name" value="P-loop containing nucleoside triphosphate hydrolases"/>
    <property type="match status" value="1"/>
</dbReference>
<evidence type="ECO:0000256" key="1">
    <source>
        <dbReference type="ARBA" id="ARBA00006474"/>
    </source>
</evidence>
<keyword evidence="7" id="KW-0472">Membrane</keyword>